<dbReference type="AlphaFoldDB" id="A0A0F9NVV7"/>
<gene>
    <name evidence="1" type="ORF">LCGC14_0920190</name>
</gene>
<dbReference type="EMBL" id="LAZR01003105">
    <property type="protein sequence ID" value="KKN21954.1"/>
    <property type="molecule type" value="Genomic_DNA"/>
</dbReference>
<accession>A0A0F9NVV7</accession>
<name>A0A0F9NVV7_9ZZZZ</name>
<evidence type="ECO:0008006" key="2">
    <source>
        <dbReference type="Google" id="ProtNLM"/>
    </source>
</evidence>
<sequence>MLYEVLVFVQPGCPACEEIHRIAEQIAAHYSTCVITRFVNVQEQGLLADTMQIQETPTVVGAVNYYPTIRMIGANDAVNRLTGLYTQLLGDHPACSVGSWKGDV</sequence>
<dbReference type="Gene3D" id="3.40.30.10">
    <property type="entry name" value="Glutaredoxin"/>
    <property type="match status" value="1"/>
</dbReference>
<comment type="caution">
    <text evidence="1">The sequence shown here is derived from an EMBL/GenBank/DDBJ whole genome shotgun (WGS) entry which is preliminary data.</text>
</comment>
<proteinExistence type="predicted"/>
<organism evidence="1">
    <name type="scientific">marine sediment metagenome</name>
    <dbReference type="NCBI Taxonomy" id="412755"/>
    <lineage>
        <taxon>unclassified sequences</taxon>
        <taxon>metagenomes</taxon>
        <taxon>ecological metagenomes</taxon>
    </lineage>
</organism>
<dbReference type="InterPro" id="IPR036249">
    <property type="entry name" value="Thioredoxin-like_sf"/>
</dbReference>
<reference evidence="1" key="1">
    <citation type="journal article" date="2015" name="Nature">
        <title>Complex archaea that bridge the gap between prokaryotes and eukaryotes.</title>
        <authorList>
            <person name="Spang A."/>
            <person name="Saw J.H."/>
            <person name="Jorgensen S.L."/>
            <person name="Zaremba-Niedzwiedzka K."/>
            <person name="Martijn J."/>
            <person name="Lind A.E."/>
            <person name="van Eijk R."/>
            <person name="Schleper C."/>
            <person name="Guy L."/>
            <person name="Ettema T.J."/>
        </authorList>
    </citation>
    <scope>NUCLEOTIDE SEQUENCE</scope>
</reference>
<protein>
    <recommendedName>
        <fullName evidence="2">Thioredoxin-like fold domain-containing protein</fullName>
    </recommendedName>
</protein>
<dbReference type="SUPFAM" id="SSF52833">
    <property type="entry name" value="Thioredoxin-like"/>
    <property type="match status" value="1"/>
</dbReference>
<evidence type="ECO:0000313" key="1">
    <source>
        <dbReference type="EMBL" id="KKN21954.1"/>
    </source>
</evidence>